<organism evidence="4">
    <name type="scientific">Echinostoma caproni</name>
    <dbReference type="NCBI Taxonomy" id="27848"/>
    <lineage>
        <taxon>Eukaryota</taxon>
        <taxon>Metazoa</taxon>
        <taxon>Spiralia</taxon>
        <taxon>Lophotrochozoa</taxon>
        <taxon>Platyhelminthes</taxon>
        <taxon>Trematoda</taxon>
        <taxon>Digenea</taxon>
        <taxon>Plagiorchiida</taxon>
        <taxon>Echinostomata</taxon>
        <taxon>Echinostomatoidea</taxon>
        <taxon>Echinostomatidae</taxon>
        <taxon>Echinostoma</taxon>
    </lineage>
</organism>
<dbReference type="Proteomes" id="UP000272942">
    <property type="component" value="Unassembled WGS sequence"/>
</dbReference>
<dbReference type="AlphaFoldDB" id="A0A183AQL4"/>
<dbReference type="WBParaSite" id="ECPE_0000927701-mRNA-1">
    <property type="protein sequence ID" value="ECPE_0000927701-mRNA-1"/>
    <property type="gene ID" value="ECPE_0000927701"/>
</dbReference>
<feature type="region of interest" description="Disordered" evidence="1">
    <location>
        <begin position="248"/>
        <end position="287"/>
    </location>
</feature>
<protein>
    <submittedName>
        <fullName evidence="2 4">Uncharacterized protein</fullName>
    </submittedName>
</protein>
<sequence>MPLSPSNSAPLNNPPPALRLHQIHSKMPFGHTNYVPEEETRNLRANFPEPDILQTFKELAGADQKREDTVDTSEPLLLSKEVTMEYCQDLSTNSLSHPDYRKLAWHNTQGDYEDSVDFSKRTKVKKVTSPTSYYLGEKKSSSPSEISTPQLESRYRFGNAIPFCLNPQAAYLIQHATIMGQRKRVVRELGTSVVYLNDRNHFRTLEHHLKARWERRGDLEHKIRASIEYQKSRNATRDVVRDLLPSIQRYTTEENRGSKQSKKSAEKFPDYLPDVHQSDLKSQKSKE</sequence>
<keyword evidence="3" id="KW-1185">Reference proteome</keyword>
<feature type="compositionally biased region" description="Basic and acidic residues" evidence="1">
    <location>
        <begin position="276"/>
        <end position="287"/>
    </location>
</feature>
<accession>A0A183AQL4</accession>
<proteinExistence type="predicted"/>
<reference evidence="2 3" key="2">
    <citation type="submission" date="2018-11" db="EMBL/GenBank/DDBJ databases">
        <authorList>
            <consortium name="Pathogen Informatics"/>
        </authorList>
    </citation>
    <scope>NUCLEOTIDE SEQUENCE [LARGE SCALE GENOMIC DNA]</scope>
    <source>
        <strain evidence="2 3">Egypt</strain>
    </source>
</reference>
<evidence type="ECO:0000256" key="1">
    <source>
        <dbReference type="SAM" id="MobiDB-lite"/>
    </source>
</evidence>
<dbReference type="OrthoDB" id="6241354at2759"/>
<gene>
    <name evidence="2" type="ORF">ECPE_LOCUS9249</name>
</gene>
<dbReference type="EMBL" id="UZAN01047124">
    <property type="protein sequence ID" value="VDP85051.1"/>
    <property type="molecule type" value="Genomic_DNA"/>
</dbReference>
<reference evidence="4" key="1">
    <citation type="submission" date="2016-06" db="UniProtKB">
        <authorList>
            <consortium name="WormBaseParasite"/>
        </authorList>
    </citation>
    <scope>IDENTIFICATION</scope>
</reference>
<evidence type="ECO:0000313" key="3">
    <source>
        <dbReference type="Proteomes" id="UP000272942"/>
    </source>
</evidence>
<name>A0A183AQL4_9TREM</name>
<feature type="compositionally biased region" description="Basic and acidic residues" evidence="1">
    <location>
        <begin position="251"/>
        <end position="269"/>
    </location>
</feature>
<evidence type="ECO:0000313" key="2">
    <source>
        <dbReference type="EMBL" id="VDP85051.1"/>
    </source>
</evidence>
<evidence type="ECO:0000313" key="4">
    <source>
        <dbReference type="WBParaSite" id="ECPE_0000927701-mRNA-1"/>
    </source>
</evidence>